<dbReference type="SUPFAM" id="SSF57716">
    <property type="entry name" value="Glucocorticoid receptor-like (DNA-binding domain)"/>
    <property type="match status" value="1"/>
</dbReference>
<evidence type="ECO:0000256" key="1">
    <source>
        <dbReference type="ARBA" id="ARBA00003732"/>
    </source>
</evidence>
<dbReference type="SMART" id="SM00154">
    <property type="entry name" value="ZnF_AN1"/>
    <property type="match status" value="1"/>
</dbReference>
<dbReference type="PANTHER" id="PTHR10634">
    <property type="entry name" value="AN1-TYPE ZINC FINGER PROTEIN"/>
    <property type="match status" value="1"/>
</dbReference>
<reference evidence="9" key="1">
    <citation type="journal article" date="2019" name="Sci. Rep.">
        <title>Draft genome of Tanacetum cinerariifolium, the natural source of mosquito coil.</title>
        <authorList>
            <person name="Yamashiro T."/>
            <person name="Shiraishi A."/>
            <person name="Satake H."/>
            <person name="Nakayama K."/>
        </authorList>
    </citation>
    <scope>NUCLEOTIDE SEQUENCE</scope>
</reference>
<keyword evidence="4" id="KW-0862">Zinc</keyword>
<dbReference type="Pfam" id="PF01754">
    <property type="entry name" value="zf-A20"/>
    <property type="match status" value="1"/>
</dbReference>
<dbReference type="InterPro" id="IPR050652">
    <property type="entry name" value="AN1_A20_ZnFinger"/>
</dbReference>
<dbReference type="EMBL" id="BKCJ010000792">
    <property type="protein sequence ID" value="GEU36280.1"/>
    <property type="molecule type" value="Genomic_DNA"/>
</dbReference>
<dbReference type="Pfam" id="PF01428">
    <property type="entry name" value="zf-AN1"/>
    <property type="match status" value="1"/>
</dbReference>
<protein>
    <submittedName>
        <fullName evidence="9">Putative zinc finger A20 and AN1 domain-containing stress-associated protein 8</fullName>
    </submittedName>
</protein>
<evidence type="ECO:0000256" key="2">
    <source>
        <dbReference type="ARBA" id="ARBA00022723"/>
    </source>
</evidence>
<evidence type="ECO:0000259" key="7">
    <source>
        <dbReference type="PROSITE" id="PS51036"/>
    </source>
</evidence>
<dbReference type="InterPro" id="IPR000058">
    <property type="entry name" value="Znf_AN1"/>
</dbReference>
<evidence type="ECO:0000256" key="4">
    <source>
        <dbReference type="ARBA" id="ARBA00022833"/>
    </source>
</evidence>
<dbReference type="PROSITE" id="PS51039">
    <property type="entry name" value="ZF_AN1"/>
    <property type="match status" value="1"/>
</dbReference>
<keyword evidence="2" id="KW-0479">Metal-binding</keyword>
<feature type="domain" description="AN1-type" evidence="8">
    <location>
        <begin position="76"/>
        <end position="122"/>
    </location>
</feature>
<dbReference type="InterPro" id="IPR002653">
    <property type="entry name" value="Znf_A20"/>
</dbReference>
<feature type="domain" description="A20-type" evidence="7">
    <location>
        <begin position="11"/>
        <end position="45"/>
    </location>
</feature>
<dbReference type="InterPro" id="IPR035896">
    <property type="entry name" value="AN1-like_Znf"/>
</dbReference>
<comment type="function">
    <text evidence="1">May be involved in environmental stress response.</text>
</comment>
<evidence type="ECO:0000256" key="3">
    <source>
        <dbReference type="ARBA" id="ARBA00022771"/>
    </source>
</evidence>
<evidence type="ECO:0000256" key="5">
    <source>
        <dbReference type="PROSITE-ProRule" id="PRU00449"/>
    </source>
</evidence>
<organism evidence="9">
    <name type="scientific">Tanacetum cinerariifolium</name>
    <name type="common">Dalmatian daisy</name>
    <name type="synonym">Chrysanthemum cinerariifolium</name>
    <dbReference type="NCBI Taxonomy" id="118510"/>
    <lineage>
        <taxon>Eukaryota</taxon>
        <taxon>Viridiplantae</taxon>
        <taxon>Streptophyta</taxon>
        <taxon>Embryophyta</taxon>
        <taxon>Tracheophyta</taxon>
        <taxon>Spermatophyta</taxon>
        <taxon>Magnoliopsida</taxon>
        <taxon>eudicotyledons</taxon>
        <taxon>Gunneridae</taxon>
        <taxon>Pentapetalae</taxon>
        <taxon>asterids</taxon>
        <taxon>campanulids</taxon>
        <taxon>Asterales</taxon>
        <taxon>Asteraceae</taxon>
        <taxon>Asteroideae</taxon>
        <taxon>Anthemideae</taxon>
        <taxon>Anthemidinae</taxon>
        <taxon>Tanacetum</taxon>
    </lineage>
</organism>
<proteinExistence type="predicted"/>
<evidence type="ECO:0000259" key="8">
    <source>
        <dbReference type="PROSITE" id="PS51039"/>
    </source>
</evidence>
<comment type="caution">
    <text evidence="9">The sequence shown here is derived from an EMBL/GenBank/DDBJ whole genome shotgun (WGS) entry which is preliminary data.</text>
</comment>
<keyword evidence="3 5" id="KW-0863">Zinc-finger</keyword>
<evidence type="ECO:0000313" key="9">
    <source>
        <dbReference type="EMBL" id="GEU36280.1"/>
    </source>
</evidence>
<sequence length="217" mass="25206">MPLMKEELDQSTTPPLCKTGCGFYVNKETGGFCSSCYKADVLKKKSSSKVPKIPDVTSNLDNQKPVENHHQSNEVVKKRNRCHVCSKRFGLVPFLCRCGESFCGLHRMPEKHACKFDFKAAGRVVIEKQNPLCVADKLEFRLFKWWELPNMVFQSYHGWENWLNNNVDNQRPVENHHQSNKVVKKKNRCHACKKRVRLVPFSCRYTWCELLWVASDA</sequence>
<dbReference type="SMART" id="SM00259">
    <property type="entry name" value="ZnF_A20"/>
    <property type="match status" value="1"/>
</dbReference>
<gene>
    <name evidence="9" type="ORF">Tci_008258</name>
</gene>
<dbReference type="AlphaFoldDB" id="A0A6L2JHQ1"/>
<name>A0A6L2JHQ1_TANCI</name>
<accession>A0A6L2JHQ1</accession>
<dbReference type="GO" id="GO:0008270">
    <property type="term" value="F:zinc ion binding"/>
    <property type="evidence" value="ECO:0007669"/>
    <property type="project" value="UniProtKB-KW"/>
</dbReference>
<dbReference type="PROSITE" id="PS51036">
    <property type="entry name" value="ZF_A20"/>
    <property type="match status" value="1"/>
</dbReference>
<evidence type="ECO:0000256" key="6">
    <source>
        <dbReference type="SAM" id="MobiDB-lite"/>
    </source>
</evidence>
<dbReference type="Gene3D" id="4.10.1110.10">
    <property type="entry name" value="AN1-like Zinc finger"/>
    <property type="match status" value="2"/>
</dbReference>
<dbReference type="SUPFAM" id="SSF118310">
    <property type="entry name" value="AN1-like Zinc finger"/>
    <property type="match status" value="2"/>
</dbReference>
<feature type="region of interest" description="Disordered" evidence="6">
    <location>
        <begin position="53"/>
        <end position="72"/>
    </location>
</feature>
<dbReference type="Gene3D" id="1.20.5.4770">
    <property type="match status" value="1"/>
</dbReference>
<dbReference type="PANTHER" id="PTHR10634:SF124">
    <property type="entry name" value="ZINC FINGER A20 AND AN1 DOMAIN-CONTAINING STRESS-ASSOCIATED PROTEIN 8-RELATED"/>
    <property type="match status" value="1"/>
</dbReference>
<dbReference type="GO" id="GO:0003677">
    <property type="term" value="F:DNA binding"/>
    <property type="evidence" value="ECO:0007669"/>
    <property type="project" value="InterPro"/>
</dbReference>